<protein>
    <submittedName>
        <fullName evidence="9">Dicarboxylate/amino acid:cation symporter</fullName>
    </submittedName>
</protein>
<keyword evidence="4 8" id="KW-0812">Transmembrane</keyword>
<dbReference type="EMBL" id="BSNF01000001">
    <property type="protein sequence ID" value="GLQ05046.1"/>
    <property type="molecule type" value="Genomic_DNA"/>
</dbReference>
<name>A0ABQ5U0U7_9PROT</name>
<dbReference type="PRINTS" id="PR00173">
    <property type="entry name" value="EDTRNSPORT"/>
</dbReference>
<keyword evidence="3" id="KW-1003">Cell membrane</keyword>
<evidence type="ECO:0000256" key="3">
    <source>
        <dbReference type="ARBA" id="ARBA00022475"/>
    </source>
</evidence>
<feature type="transmembrane region" description="Helical" evidence="8">
    <location>
        <begin position="253"/>
        <end position="280"/>
    </location>
</feature>
<feature type="transmembrane region" description="Helical" evidence="8">
    <location>
        <begin position="382"/>
        <end position="406"/>
    </location>
</feature>
<gene>
    <name evidence="9" type="ORF">GCM10007924_02670</name>
</gene>
<feature type="transmembrane region" description="Helical" evidence="8">
    <location>
        <begin position="99"/>
        <end position="125"/>
    </location>
</feature>
<dbReference type="InterPro" id="IPR036458">
    <property type="entry name" value="Na:dicarbo_symporter_sf"/>
</dbReference>
<keyword evidence="6 8" id="KW-0472">Membrane</keyword>
<feature type="transmembrane region" description="Helical" evidence="8">
    <location>
        <begin position="62"/>
        <end position="87"/>
    </location>
</feature>
<feature type="compositionally biased region" description="Basic and acidic residues" evidence="7">
    <location>
        <begin position="440"/>
        <end position="450"/>
    </location>
</feature>
<feature type="transmembrane region" description="Helical" evidence="8">
    <location>
        <begin position="354"/>
        <end position="376"/>
    </location>
</feature>
<dbReference type="PANTHER" id="PTHR42865:SF7">
    <property type="entry name" value="PROTON_GLUTAMATE-ASPARTATE SYMPORTER"/>
    <property type="match status" value="1"/>
</dbReference>
<sequence length="461" mass="48401">MMNIPRSLINLRFSLTDLVQGRLWLQVIIAMFLGVSFGILIGPTTNLVDRDTSELIAGWVALPGNLFLMGIQFVIIPLVVASVIRGIAAGESSENLGRLGLYSMLFFVAITLLAVVIGIVAAVLINPGSYIDSSLLSLAEPENAAALNGVTPAEMPTLKEFPNLLTGLFPKDPLATFVSGNMLQIVLSAIIIGVALVAMSQDQRKPILDLLGAIQTVCMVIVGWVLKFVPFAVFGLLASISARVGISTLLATATYVATVLIGLLALLAINLLIIAILGRTNPITFLKQSREVILLALSTSSSAAVMPLTLSTTERKLRVRSGIARFVIPLGTTINMGGTALYQGVATIFLAQVFQIEIGLSGMILIVIMATGASIGSPGTPGVGIVILATILESAGIPASGIALILGVDRILDMCRTSVNVIGDMSASIVLNRIMQDEAHETPAKTHPEAENPDSVRSSAS</sequence>
<comment type="caution">
    <text evidence="9">The sequence shown here is derived from an EMBL/GenBank/DDBJ whole genome shotgun (WGS) entry which is preliminary data.</text>
</comment>
<reference evidence="9" key="1">
    <citation type="journal article" date="2014" name="Int. J. Syst. Evol. Microbiol.">
        <title>Complete genome of a new Firmicutes species belonging to the dominant human colonic microbiota ('Ruminococcus bicirculans') reveals two chromosomes and a selective capacity to utilize plant glucans.</title>
        <authorList>
            <consortium name="NISC Comparative Sequencing Program"/>
            <person name="Wegmann U."/>
            <person name="Louis P."/>
            <person name="Goesmann A."/>
            <person name="Henrissat B."/>
            <person name="Duncan S.H."/>
            <person name="Flint H.J."/>
        </authorList>
    </citation>
    <scope>NUCLEOTIDE SEQUENCE</scope>
    <source>
        <strain evidence="9">NBRC 103408</strain>
    </source>
</reference>
<dbReference type="SUPFAM" id="SSF118215">
    <property type="entry name" value="Proton glutamate symport protein"/>
    <property type="match status" value="1"/>
</dbReference>
<feature type="region of interest" description="Disordered" evidence="7">
    <location>
        <begin position="440"/>
        <end position="461"/>
    </location>
</feature>
<dbReference type="InterPro" id="IPR001991">
    <property type="entry name" value="Na-dicarboxylate_symporter"/>
</dbReference>
<proteinExistence type="predicted"/>
<keyword evidence="2" id="KW-0813">Transport</keyword>
<evidence type="ECO:0000256" key="4">
    <source>
        <dbReference type="ARBA" id="ARBA00022692"/>
    </source>
</evidence>
<evidence type="ECO:0000256" key="5">
    <source>
        <dbReference type="ARBA" id="ARBA00022989"/>
    </source>
</evidence>
<evidence type="ECO:0000256" key="2">
    <source>
        <dbReference type="ARBA" id="ARBA00022448"/>
    </source>
</evidence>
<dbReference type="Pfam" id="PF00375">
    <property type="entry name" value="SDF"/>
    <property type="match status" value="1"/>
</dbReference>
<keyword evidence="10" id="KW-1185">Reference proteome</keyword>
<evidence type="ECO:0000256" key="1">
    <source>
        <dbReference type="ARBA" id="ARBA00004651"/>
    </source>
</evidence>
<evidence type="ECO:0000256" key="6">
    <source>
        <dbReference type="ARBA" id="ARBA00023136"/>
    </source>
</evidence>
<evidence type="ECO:0000256" key="8">
    <source>
        <dbReference type="SAM" id="Phobius"/>
    </source>
</evidence>
<dbReference type="Gene3D" id="1.10.3860.10">
    <property type="entry name" value="Sodium:dicarboxylate symporter"/>
    <property type="match status" value="1"/>
</dbReference>
<reference evidence="9" key="2">
    <citation type="submission" date="2023-01" db="EMBL/GenBank/DDBJ databases">
        <title>Draft genome sequence of Sneathiella chinensis strain NBRC 103408.</title>
        <authorList>
            <person name="Sun Q."/>
            <person name="Mori K."/>
        </authorList>
    </citation>
    <scope>NUCLEOTIDE SEQUENCE</scope>
    <source>
        <strain evidence="9">NBRC 103408</strain>
    </source>
</reference>
<dbReference type="PANTHER" id="PTHR42865">
    <property type="entry name" value="PROTON/GLUTAMATE-ASPARTATE SYMPORTER"/>
    <property type="match status" value="1"/>
</dbReference>
<evidence type="ECO:0000256" key="7">
    <source>
        <dbReference type="SAM" id="MobiDB-lite"/>
    </source>
</evidence>
<accession>A0ABQ5U0U7</accession>
<keyword evidence="5 8" id="KW-1133">Transmembrane helix</keyword>
<organism evidence="9 10">
    <name type="scientific">Sneathiella chinensis</name>
    <dbReference type="NCBI Taxonomy" id="349750"/>
    <lineage>
        <taxon>Bacteria</taxon>
        <taxon>Pseudomonadati</taxon>
        <taxon>Pseudomonadota</taxon>
        <taxon>Alphaproteobacteria</taxon>
        <taxon>Sneathiellales</taxon>
        <taxon>Sneathiellaceae</taxon>
        <taxon>Sneathiella</taxon>
    </lineage>
</organism>
<dbReference type="Proteomes" id="UP001161409">
    <property type="component" value="Unassembled WGS sequence"/>
</dbReference>
<evidence type="ECO:0000313" key="10">
    <source>
        <dbReference type="Proteomes" id="UP001161409"/>
    </source>
</evidence>
<comment type="subcellular location">
    <subcellularLocation>
        <location evidence="1">Cell membrane</location>
        <topology evidence="1">Multi-pass membrane protein</topology>
    </subcellularLocation>
</comment>
<feature type="transmembrane region" description="Helical" evidence="8">
    <location>
        <begin position="210"/>
        <end position="233"/>
    </location>
</feature>
<feature type="transmembrane region" description="Helical" evidence="8">
    <location>
        <begin position="322"/>
        <end position="342"/>
    </location>
</feature>
<feature type="transmembrane region" description="Helical" evidence="8">
    <location>
        <begin position="21"/>
        <end position="42"/>
    </location>
</feature>
<dbReference type="RefSeq" id="WP_169559081.1">
    <property type="nucleotide sequence ID" value="NZ_BSNF01000001.1"/>
</dbReference>
<feature type="transmembrane region" description="Helical" evidence="8">
    <location>
        <begin position="174"/>
        <end position="198"/>
    </location>
</feature>
<evidence type="ECO:0000313" key="9">
    <source>
        <dbReference type="EMBL" id="GLQ05046.1"/>
    </source>
</evidence>
<feature type="transmembrane region" description="Helical" evidence="8">
    <location>
        <begin position="292"/>
        <end position="310"/>
    </location>
</feature>